<reference evidence="2 3" key="1">
    <citation type="submission" date="2020-11" db="EMBL/GenBank/DDBJ databases">
        <title>Kefir isolates.</title>
        <authorList>
            <person name="Marcisauskas S."/>
            <person name="Kim Y."/>
            <person name="Blasche S."/>
        </authorList>
    </citation>
    <scope>NUCLEOTIDE SEQUENCE [LARGE SCALE GENOMIC DNA]</scope>
    <source>
        <strain evidence="2 3">KR</strain>
    </source>
</reference>
<name>A0A9P7B5Y4_RHOMI</name>
<sequence length="569" mass="59886">MATVKTAHATNSIRARSRAAPARPDPSAPDRKVVYKPVVDNPLGVHWPPLPASVRNEILNQLLELIQHSAEGPGLGAGEKAARKDGSTRSTRQDNSQRTTATTQREGRGKGTSRPALISELVVGINQVTRALESRIRWGRWELGDLHAAPPSTPSGPGEPGKGEAERWEGPRGGGGGGKGGGDGGGGRKRKRKHHTSSSSLSSSSAAPAAASLASLPALPLGDHPAYSFLHDARSVPSRDVLPPYFCLDQSSSSSLLSPRILVNSNARRLAPRPGTGPGTGGDSKRTRRKKKQSAGTLLPTHPGAAALDTANARDDGANAAAISGSEPDSQPPPPPPTVPFVDLVFVCKPDINPPSLVAHLPTMVAAANGVQTALDSVLQHGAGPDDAEATERMQLDAVGPGEEEEKKEPGPKRPEMRPVLLIPLDVGAERKLADALGLRRVAAIAVSSLLPAASALYSLLLHSHKLQPLSTPWLVPYLLHPHAPSSRHHQQPTSRFAPTTIKHVKTSAPLNPKAGVQQRKEARKEKKDAIVDMKRKKRKVALEKARASGGGGVGASNYADNDVYIAED</sequence>
<dbReference type="GO" id="GO:0034965">
    <property type="term" value="P:intronic box C/D snoRNA processing"/>
    <property type="evidence" value="ECO:0007669"/>
    <property type="project" value="TreeGrafter"/>
</dbReference>
<organism evidence="2 3">
    <name type="scientific">Rhodotorula mucilaginosa</name>
    <name type="common">Yeast</name>
    <name type="synonym">Rhodotorula rubra</name>
    <dbReference type="NCBI Taxonomy" id="5537"/>
    <lineage>
        <taxon>Eukaryota</taxon>
        <taxon>Fungi</taxon>
        <taxon>Dikarya</taxon>
        <taxon>Basidiomycota</taxon>
        <taxon>Pucciniomycotina</taxon>
        <taxon>Microbotryomycetes</taxon>
        <taxon>Sporidiobolales</taxon>
        <taxon>Sporidiobolaceae</taxon>
        <taxon>Rhodotorula</taxon>
    </lineage>
</organism>
<evidence type="ECO:0000256" key="1">
    <source>
        <dbReference type="SAM" id="MobiDB-lite"/>
    </source>
</evidence>
<feature type="compositionally biased region" description="Basic and acidic residues" evidence="1">
    <location>
        <begin position="519"/>
        <end position="534"/>
    </location>
</feature>
<dbReference type="GO" id="GO:0005829">
    <property type="term" value="C:cytosol"/>
    <property type="evidence" value="ECO:0007669"/>
    <property type="project" value="TreeGrafter"/>
</dbReference>
<feature type="region of interest" description="Disordered" evidence="1">
    <location>
        <begin position="513"/>
        <end position="554"/>
    </location>
</feature>
<dbReference type="GO" id="GO:0000172">
    <property type="term" value="C:ribonuclease MRP complex"/>
    <property type="evidence" value="ECO:0007669"/>
    <property type="project" value="TreeGrafter"/>
</dbReference>
<dbReference type="GO" id="GO:0008033">
    <property type="term" value="P:tRNA processing"/>
    <property type="evidence" value="ECO:0007669"/>
    <property type="project" value="InterPro"/>
</dbReference>
<feature type="region of interest" description="Disordered" evidence="1">
    <location>
        <begin position="396"/>
        <end position="417"/>
    </location>
</feature>
<dbReference type="OrthoDB" id="20109at2759"/>
<feature type="compositionally biased region" description="Polar residues" evidence="1">
    <location>
        <begin position="88"/>
        <end position="104"/>
    </location>
</feature>
<dbReference type="InterPro" id="IPR013241">
    <property type="entry name" value="RNase_P_Pop3"/>
</dbReference>
<dbReference type="GO" id="GO:0005655">
    <property type="term" value="C:nucleolar ribonuclease P complex"/>
    <property type="evidence" value="ECO:0007669"/>
    <property type="project" value="TreeGrafter"/>
</dbReference>
<feature type="region of interest" description="Disordered" evidence="1">
    <location>
        <begin position="265"/>
        <end position="309"/>
    </location>
</feature>
<evidence type="ECO:0000313" key="3">
    <source>
        <dbReference type="Proteomes" id="UP000777482"/>
    </source>
</evidence>
<dbReference type="Proteomes" id="UP000777482">
    <property type="component" value="Unassembled WGS sequence"/>
</dbReference>
<dbReference type="PANTHER" id="PTHR28272">
    <property type="entry name" value="RIBONUCLEASES P/MRP PROTEIN SUBUNIT POP3"/>
    <property type="match status" value="1"/>
</dbReference>
<evidence type="ECO:0000313" key="2">
    <source>
        <dbReference type="EMBL" id="KAG0661704.1"/>
    </source>
</evidence>
<dbReference type="EMBL" id="PUHQ01000032">
    <property type="protein sequence ID" value="KAG0661704.1"/>
    <property type="molecule type" value="Genomic_DNA"/>
</dbReference>
<keyword evidence="3" id="KW-1185">Reference proteome</keyword>
<accession>A0A9P7B5Y4</accession>
<proteinExistence type="predicted"/>
<dbReference type="PANTHER" id="PTHR28272:SF1">
    <property type="entry name" value="RIBONUCLEASES P_MRP PROTEIN SUBUNIT POP3"/>
    <property type="match status" value="1"/>
</dbReference>
<feature type="region of interest" description="Disordered" evidence="1">
    <location>
        <begin position="145"/>
        <end position="211"/>
    </location>
</feature>
<feature type="compositionally biased region" description="Low complexity" evidence="1">
    <location>
        <begin position="197"/>
        <end position="211"/>
    </location>
</feature>
<feature type="compositionally biased region" description="Gly residues" evidence="1">
    <location>
        <begin position="171"/>
        <end position="185"/>
    </location>
</feature>
<dbReference type="GO" id="GO:0006364">
    <property type="term" value="P:rRNA processing"/>
    <property type="evidence" value="ECO:0007669"/>
    <property type="project" value="InterPro"/>
</dbReference>
<feature type="region of interest" description="Disordered" evidence="1">
    <location>
        <begin position="1"/>
        <end position="33"/>
    </location>
</feature>
<protein>
    <submittedName>
        <fullName evidence="2">Uncharacterized protein</fullName>
    </submittedName>
</protein>
<feature type="compositionally biased region" description="Basic and acidic residues" evidence="1">
    <location>
        <begin position="161"/>
        <end position="170"/>
    </location>
</feature>
<feature type="compositionally biased region" description="Basic residues" evidence="1">
    <location>
        <begin position="187"/>
        <end position="196"/>
    </location>
</feature>
<dbReference type="AlphaFoldDB" id="A0A9P7B5Y4"/>
<feature type="region of interest" description="Disordered" evidence="1">
    <location>
        <begin position="319"/>
        <end position="338"/>
    </location>
</feature>
<dbReference type="GO" id="GO:0000171">
    <property type="term" value="F:ribonuclease MRP activity"/>
    <property type="evidence" value="ECO:0007669"/>
    <property type="project" value="TreeGrafter"/>
</dbReference>
<comment type="caution">
    <text evidence="2">The sequence shown here is derived from an EMBL/GenBank/DDBJ whole genome shotgun (WGS) entry which is preliminary data.</text>
</comment>
<dbReference type="GO" id="GO:0004526">
    <property type="term" value="F:ribonuclease P activity"/>
    <property type="evidence" value="ECO:0007669"/>
    <property type="project" value="TreeGrafter"/>
</dbReference>
<feature type="compositionally biased region" description="Basic and acidic residues" evidence="1">
    <location>
        <begin position="405"/>
        <end position="417"/>
    </location>
</feature>
<gene>
    <name evidence="2" type="ORF">C6P46_003806</name>
</gene>
<feature type="region of interest" description="Disordered" evidence="1">
    <location>
        <begin position="70"/>
        <end position="115"/>
    </location>
</feature>